<reference evidence="3 4" key="1">
    <citation type="submission" date="2024-10" db="EMBL/GenBank/DDBJ databases">
        <title>The Natural Products Discovery Center: Release of the First 8490 Sequenced Strains for Exploring Actinobacteria Biosynthetic Diversity.</title>
        <authorList>
            <person name="Kalkreuter E."/>
            <person name="Kautsar S.A."/>
            <person name="Yang D."/>
            <person name="Bader C.D."/>
            <person name="Teijaro C.N."/>
            <person name="Fluegel L."/>
            <person name="Davis C.M."/>
            <person name="Simpson J.R."/>
            <person name="Lauterbach L."/>
            <person name="Steele A.D."/>
            <person name="Gui C."/>
            <person name="Meng S."/>
            <person name="Li G."/>
            <person name="Viehrig K."/>
            <person name="Ye F."/>
            <person name="Su P."/>
            <person name="Kiefer A.F."/>
            <person name="Nichols A."/>
            <person name="Cepeda A.J."/>
            <person name="Yan W."/>
            <person name="Fan B."/>
            <person name="Jiang Y."/>
            <person name="Adhikari A."/>
            <person name="Zheng C.-J."/>
            <person name="Schuster L."/>
            <person name="Cowan T.M."/>
            <person name="Smanski M.J."/>
            <person name="Chevrette M.G."/>
            <person name="De Carvalho L.P.S."/>
            <person name="Shen B."/>
        </authorList>
    </citation>
    <scope>NUCLEOTIDE SEQUENCE [LARGE SCALE GENOMIC DNA]</scope>
    <source>
        <strain evidence="3 4">NPDC018013</strain>
    </source>
</reference>
<evidence type="ECO:0000313" key="3">
    <source>
        <dbReference type="EMBL" id="MFH8589637.1"/>
    </source>
</evidence>
<dbReference type="SUPFAM" id="SSF69318">
    <property type="entry name" value="Integrin alpha N-terminal domain"/>
    <property type="match status" value="1"/>
</dbReference>
<dbReference type="InterPro" id="IPR028994">
    <property type="entry name" value="Integrin_alpha_N"/>
</dbReference>
<proteinExistence type="predicted"/>
<name>A0ABW7RNH3_9ACTN</name>
<feature type="chain" id="PRO_5047385123" evidence="2">
    <location>
        <begin position="26"/>
        <end position="304"/>
    </location>
</feature>
<keyword evidence="4" id="KW-1185">Reference proteome</keyword>
<feature type="signal peptide" evidence="2">
    <location>
        <begin position="1"/>
        <end position="25"/>
    </location>
</feature>
<sequence length="304" mass="31487">MRRYFSWPVCRAVAMATALSAAAIAIVATAMSGPFPWEGAEATSAVADSPAAQGVASGTPVFPLLGRQANGHLYDYEPKGTAGGVQAAVDLGGGFSEVTAIMQANVSQNGTGNDLYYRMGGSLYYTAERGNDTKLIGGGWDIYNMLAAVNRGSTAQPEIIGRDAAGALWVYPVKADGVLGEKAKIGSGGWDKIDRITGRGDYTGDGKPDMIARDTGGTLYLYPGTGSATADASINTRITVGTGWGSYNLLVSTGDNDGDGKADLIATDKAGALWLFKGTGNPNSPFAARVQIGTRGWDAFNTLF</sequence>
<comment type="caution">
    <text evidence="3">The sequence shown here is derived from an EMBL/GenBank/DDBJ whole genome shotgun (WGS) entry which is preliminary data.</text>
</comment>
<dbReference type="InterPro" id="IPR013517">
    <property type="entry name" value="FG-GAP"/>
</dbReference>
<dbReference type="RefSeq" id="WP_397676639.1">
    <property type="nucleotide sequence ID" value="NZ_JBIRGH010000034.1"/>
</dbReference>
<evidence type="ECO:0000256" key="2">
    <source>
        <dbReference type="SAM" id="SignalP"/>
    </source>
</evidence>
<dbReference type="Proteomes" id="UP001610990">
    <property type="component" value="Unassembled WGS sequence"/>
</dbReference>
<evidence type="ECO:0000313" key="4">
    <source>
        <dbReference type="Proteomes" id="UP001610990"/>
    </source>
</evidence>
<protein>
    <submittedName>
        <fullName evidence="3">FG-GAP-like repeat-containing protein</fullName>
    </submittedName>
</protein>
<keyword evidence="1 2" id="KW-0732">Signal</keyword>
<organism evidence="3 4">
    <name type="scientific">Streptomyces celluloflavus</name>
    <dbReference type="NCBI Taxonomy" id="58344"/>
    <lineage>
        <taxon>Bacteria</taxon>
        <taxon>Bacillati</taxon>
        <taxon>Actinomycetota</taxon>
        <taxon>Actinomycetes</taxon>
        <taxon>Kitasatosporales</taxon>
        <taxon>Streptomycetaceae</taxon>
        <taxon>Streptomyces</taxon>
    </lineage>
</organism>
<gene>
    <name evidence="3" type="ORF">ACH4GP_35565</name>
</gene>
<dbReference type="Pfam" id="PF13517">
    <property type="entry name" value="FG-GAP_3"/>
    <property type="match status" value="1"/>
</dbReference>
<evidence type="ECO:0000256" key="1">
    <source>
        <dbReference type="ARBA" id="ARBA00022729"/>
    </source>
</evidence>
<dbReference type="EMBL" id="JBIRGH010000034">
    <property type="protein sequence ID" value="MFH8589637.1"/>
    <property type="molecule type" value="Genomic_DNA"/>
</dbReference>
<dbReference type="Gene3D" id="2.115.10.10">
    <property type="entry name" value="Tachylectin 2"/>
    <property type="match status" value="2"/>
</dbReference>
<accession>A0ABW7RNH3</accession>